<dbReference type="Proteomes" id="UP001354971">
    <property type="component" value="Unassembled WGS sequence"/>
</dbReference>
<evidence type="ECO:0000313" key="2">
    <source>
        <dbReference type="EMBL" id="MEE2526905.1"/>
    </source>
</evidence>
<feature type="transmembrane region" description="Helical" evidence="1">
    <location>
        <begin position="58"/>
        <end position="77"/>
    </location>
</feature>
<keyword evidence="1" id="KW-0812">Transmembrane</keyword>
<feature type="transmembrane region" description="Helical" evidence="1">
    <location>
        <begin position="178"/>
        <end position="197"/>
    </location>
</feature>
<evidence type="ECO:0000256" key="1">
    <source>
        <dbReference type="SAM" id="Phobius"/>
    </source>
</evidence>
<reference evidence="2 3" key="1">
    <citation type="submission" date="2024-01" db="EMBL/GenBank/DDBJ databases">
        <title>Hyphobacterium bacterium isolated from marine sediment.</title>
        <authorList>
            <person name="Zhao S."/>
        </authorList>
    </citation>
    <scope>NUCLEOTIDE SEQUENCE [LARGE SCALE GENOMIC DNA]</scope>
    <source>
        <strain evidence="3">HN65</strain>
    </source>
</reference>
<accession>A0ABU7LSR1</accession>
<protein>
    <submittedName>
        <fullName evidence="2">Uncharacterized protein</fullName>
    </submittedName>
</protein>
<dbReference type="EMBL" id="JAZDRP010000007">
    <property type="protein sequence ID" value="MEE2526905.1"/>
    <property type="molecule type" value="Genomic_DNA"/>
</dbReference>
<feature type="transmembrane region" description="Helical" evidence="1">
    <location>
        <begin position="98"/>
        <end position="119"/>
    </location>
</feature>
<feature type="transmembrane region" description="Helical" evidence="1">
    <location>
        <begin position="125"/>
        <end position="146"/>
    </location>
</feature>
<organism evidence="2 3">
    <name type="scientific">Hyphobacterium lacteum</name>
    <dbReference type="NCBI Taxonomy" id="3116575"/>
    <lineage>
        <taxon>Bacteria</taxon>
        <taxon>Pseudomonadati</taxon>
        <taxon>Pseudomonadota</taxon>
        <taxon>Alphaproteobacteria</taxon>
        <taxon>Maricaulales</taxon>
        <taxon>Maricaulaceae</taxon>
        <taxon>Hyphobacterium</taxon>
    </lineage>
</organism>
<feature type="transmembrane region" description="Helical" evidence="1">
    <location>
        <begin position="153"/>
        <end position="172"/>
    </location>
</feature>
<evidence type="ECO:0000313" key="3">
    <source>
        <dbReference type="Proteomes" id="UP001354971"/>
    </source>
</evidence>
<proteinExistence type="predicted"/>
<keyword evidence="1" id="KW-1133">Transmembrane helix</keyword>
<comment type="caution">
    <text evidence="2">The sequence shown here is derived from an EMBL/GenBank/DDBJ whole genome shotgun (WGS) entry which is preliminary data.</text>
</comment>
<name>A0ABU7LSR1_9PROT</name>
<dbReference type="RefSeq" id="WP_330199569.1">
    <property type="nucleotide sequence ID" value="NZ_JAZDRP010000007.1"/>
</dbReference>
<gene>
    <name evidence="2" type="ORF">V0U79_11030</name>
</gene>
<feature type="transmembrane region" description="Helical" evidence="1">
    <location>
        <begin position="30"/>
        <end position="52"/>
    </location>
</feature>
<keyword evidence="1" id="KW-0472">Membrane</keyword>
<sequence>MNTSSQSDLDYLRSVAESGAQAPLVGGRYLIIWGGLGVIACLAHWSILTGVLPLEASALGAIWIGYGVLGMIATFLASRSMAAKPGCGSIGNRVNRVAWQYVGIGIGLYFAGVIFSVTALDAPPLLFDSILTIALFGYAIAFSVTAALSSEKWLYGPAWMSIAGAALSPAFYGRPELYLLVGAIILFAAVLPGFRLLGKEPGASDE</sequence>
<keyword evidence="3" id="KW-1185">Reference proteome</keyword>